<evidence type="ECO:0000256" key="1">
    <source>
        <dbReference type="SAM" id="SignalP"/>
    </source>
</evidence>
<keyword evidence="1" id="KW-0732">Signal</keyword>
<dbReference type="Proteomes" id="UP000828251">
    <property type="component" value="Unassembled WGS sequence"/>
</dbReference>
<evidence type="ECO:0000313" key="3">
    <source>
        <dbReference type="Proteomes" id="UP000828251"/>
    </source>
</evidence>
<protein>
    <submittedName>
        <fullName evidence="2">Uncharacterized protein</fullName>
    </submittedName>
</protein>
<sequence length="62" mass="6909">RASFRAINFLPSLYCLSLLLSTLSRFEISMSKGGSSKVMTMVPAGNERVITTPKFKRRKVSV</sequence>
<gene>
    <name evidence="2" type="ORF">J1N35_025490</name>
</gene>
<feature type="chain" id="PRO_5038481658" evidence="1">
    <location>
        <begin position="25"/>
        <end position="62"/>
    </location>
</feature>
<keyword evidence="3" id="KW-1185">Reference proteome</keyword>
<proteinExistence type="predicted"/>
<feature type="signal peptide" evidence="1">
    <location>
        <begin position="1"/>
        <end position="24"/>
    </location>
</feature>
<organism evidence="2 3">
    <name type="scientific">Gossypium stocksii</name>
    <dbReference type="NCBI Taxonomy" id="47602"/>
    <lineage>
        <taxon>Eukaryota</taxon>
        <taxon>Viridiplantae</taxon>
        <taxon>Streptophyta</taxon>
        <taxon>Embryophyta</taxon>
        <taxon>Tracheophyta</taxon>
        <taxon>Spermatophyta</taxon>
        <taxon>Magnoliopsida</taxon>
        <taxon>eudicotyledons</taxon>
        <taxon>Gunneridae</taxon>
        <taxon>Pentapetalae</taxon>
        <taxon>rosids</taxon>
        <taxon>malvids</taxon>
        <taxon>Malvales</taxon>
        <taxon>Malvaceae</taxon>
        <taxon>Malvoideae</taxon>
        <taxon>Gossypium</taxon>
    </lineage>
</organism>
<accession>A0A9D3V6Q0</accession>
<name>A0A9D3V6Q0_9ROSI</name>
<dbReference type="EMBL" id="JAIQCV010000008">
    <property type="protein sequence ID" value="KAH1073162.1"/>
    <property type="molecule type" value="Genomic_DNA"/>
</dbReference>
<reference evidence="2 3" key="1">
    <citation type="journal article" date="2021" name="Plant Biotechnol. J.">
        <title>Multi-omics assisted identification of the key and species-specific regulatory components of drought-tolerant mechanisms in Gossypium stocksii.</title>
        <authorList>
            <person name="Yu D."/>
            <person name="Ke L."/>
            <person name="Zhang D."/>
            <person name="Wu Y."/>
            <person name="Sun Y."/>
            <person name="Mei J."/>
            <person name="Sun J."/>
            <person name="Sun Y."/>
        </authorList>
    </citation>
    <scope>NUCLEOTIDE SEQUENCE [LARGE SCALE GENOMIC DNA]</scope>
    <source>
        <strain evidence="3">cv. E1</strain>
        <tissue evidence="2">Leaf</tissue>
    </source>
</reference>
<feature type="non-terminal residue" evidence="2">
    <location>
        <position position="62"/>
    </location>
</feature>
<comment type="caution">
    <text evidence="2">The sequence shown here is derived from an EMBL/GenBank/DDBJ whole genome shotgun (WGS) entry which is preliminary data.</text>
</comment>
<dbReference type="AlphaFoldDB" id="A0A9D3V6Q0"/>
<evidence type="ECO:0000313" key="2">
    <source>
        <dbReference type="EMBL" id="KAH1073162.1"/>
    </source>
</evidence>
<feature type="non-terminal residue" evidence="2">
    <location>
        <position position="1"/>
    </location>
</feature>